<organism evidence="1 2">
    <name type="scientific">Klebsiella phage P1010</name>
    <dbReference type="NCBI Taxonomy" id="2933280"/>
    <lineage>
        <taxon>Viruses</taxon>
        <taxon>Duplodnaviria</taxon>
        <taxon>Heunggongvirae</taxon>
        <taxon>Uroviricota</taxon>
        <taxon>Caudoviricetes</taxon>
        <taxon>Autographivirales</taxon>
        <taxon>Autoscriptoviridae</taxon>
        <taxon>Slopekvirinae</taxon>
        <taxon>Drulisvirus</taxon>
        <taxon>Drulisvirus P1010</taxon>
    </lineage>
</organism>
<proteinExistence type="predicted"/>
<keyword evidence="1" id="KW-0808">Transferase</keyword>
<keyword evidence="1" id="KW-0418">Kinase</keyword>
<evidence type="ECO:0000313" key="2">
    <source>
        <dbReference type="Proteomes" id="UP000830966"/>
    </source>
</evidence>
<dbReference type="Pfam" id="PF11753">
    <property type="entry name" value="DUF3310"/>
    <property type="match status" value="1"/>
</dbReference>
<dbReference type="GO" id="GO:0016301">
    <property type="term" value="F:kinase activity"/>
    <property type="evidence" value="ECO:0007669"/>
    <property type="project" value="UniProtKB-KW"/>
</dbReference>
<dbReference type="Proteomes" id="UP000830966">
    <property type="component" value="Segment"/>
</dbReference>
<protein>
    <submittedName>
        <fullName evidence="1">Nucleotide kinase</fullName>
    </submittedName>
</protein>
<evidence type="ECO:0000313" key="1">
    <source>
        <dbReference type="EMBL" id="UPT53482.1"/>
    </source>
</evidence>
<accession>A0AAE9HG34</accession>
<reference evidence="1 2" key="1">
    <citation type="submission" date="2022-03" db="EMBL/GenBank/DDBJ databases">
        <authorList>
            <person name="Li P."/>
        </authorList>
    </citation>
    <scope>NUCLEOTIDE SEQUENCE [LARGE SCALE GENOMIC DNA]</scope>
</reference>
<name>A0AAE9HG34_9CAUD</name>
<keyword evidence="2" id="KW-1185">Reference proteome</keyword>
<dbReference type="InterPro" id="IPR021739">
    <property type="entry name" value="SaV-like"/>
</dbReference>
<sequence>MSTFKVGDKVVRKPENRSDNWVEFCERIGIHYCAPMSVSKVVGEYAIILEGHDNEFWSVDCFEYVGTTDQPPPVPGIPEELPTPKAPDAVNSPKHYQFFPGLEAIEVIARSMTQEQFYGYCLGNRLKYRLRAGNKGKQEQDIAKSDKYLELYEQHSGKCIDA</sequence>
<dbReference type="EMBL" id="ON132389">
    <property type="protein sequence ID" value="UPT53482.1"/>
    <property type="molecule type" value="Genomic_DNA"/>
</dbReference>